<dbReference type="AlphaFoldDB" id="C4GL88"/>
<evidence type="ECO:0000259" key="1">
    <source>
        <dbReference type="Pfam" id="PF00535"/>
    </source>
</evidence>
<evidence type="ECO:0000313" key="3">
    <source>
        <dbReference type="Proteomes" id="UP000003009"/>
    </source>
</evidence>
<evidence type="ECO:0000313" key="2">
    <source>
        <dbReference type="EMBL" id="EEP67497.1"/>
    </source>
</evidence>
<comment type="caution">
    <text evidence="2">The sequence shown here is derived from an EMBL/GenBank/DDBJ whole genome shotgun (WGS) entry which is preliminary data.</text>
</comment>
<name>C4GL88_9NEIS</name>
<dbReference type="STRING" id="629741.GCWU000324_01745"/>
<sequence>MVKAAFKANHNALISCFNFATPLRCLWVSHFQAAYPISLSIFRAFHPMLDIIIPCYNAAHTLPRAVQSCLNQPEAERIWLIDDASTDNTWQTIEQLKQQFPHKIQAVRQPENGGAAMARNWGAMQSQAELIAFLDADDEYQQGALSAACFAFAKFDFLGLIRLRLHAVGLPEHYRQHPNFARAWHSVQMTVGGNTVFRRVFFLACGGFPHDDLFRQFGGEDGALGLATVGSSVVGTLFDEREPAVLHYWRDDIHAAHLLDAILFNQNPRHVTAHDIQRANQVTQHIQQQLGSLKTILAAPQAGMMPLLVNRQ</sequence>
<dbReference type="InterPro" id="IPR001173">
    <property type="entry name" value="Glyco_trans_2-like"/>
</dbReference>
<dbReference type="Gene3D" id="3.90.550.10">
    <property type="entry name" value="Spore Coat Polysaccharide Biosynthesis Protein SpsA, Chain A"/>
    <property type="match status" value="1"/>
</dbReference>
<dbReference type="GO" id="GO:0016758">
    <property type="term" value="F:hexosyltransferase activity"/>
    <property type="evidence" value="ECO:0007669"/>
    <property type="project" value="UniProtKB-ARBA"/>
</dbReference>
<dbReference type="PANTHER" id="PTHR22916:SF3">
    <property type="entry name" value="UDP-GLCNAC:BETAGAL BETA-1,3-N-ACETYLGLUCOSAMINYLTRANSFERASE-LIKE PROTEIN 1"/>
    <property type="match status" value="1"/>
</dbReference>
<dbReference type="GeneID" id="84906242"/>
<dbReference type="HOGENOM" id="CLU_092312_0_0_4"/>
<dbReference type="RefSeq" id="WP_003796373.1">
    <property type="nucleotide sequence ID" value="NZ_GG665872.1"/>
</dbReference>
<dbReference type="PANTHER" id="PTHR22916">
    <property type="entry name" value="GLYCOSYLTRANSFERASE"/>
    <property type="match status" value="1"/>
</dbReference>
<feature type="domain" description="Glycosyltransferase 2-like" evidence="1">
    <location>
        <begin position="51"/>
        <end position="183"/>
    </location>
</feature>
<protein>
    <submittedName>
        <fullName evidence="2">Glycosyltransferase, group 2 family protein</fullName>
        <ecNumber evidence="2">2.4.-.-</ecNumber>
    </submittedName>
</protein>
<keyword evidence="2" id="KW-0328">Glycosyltransferase</keyword>
<dbReference type="Pfam" id="PF00535">
    <property type="entry name" value="Glycos_transf_2"/>
    <property type="match status" value="1"/>
</dbReference>
<reference evidence="2" key="1">
    <citation type="submission" date="2009-04" db="EMBL/GenBank/DDBJ databases">
        <authorList>
            <person name="Weinstock G."/>
            <person name="Sodergren E."/>
            <person name="Clifton S."/>
            <person name="Fulton L."/>
            <person name="Fulton B."/>
            <person name="Courtney L."/>
            <person name="Fronick C."/>
            <person name="Harrison M."/>
            <person name="Strong C."/>
            <person name="Farmer C."/>
            <person name="Delahaunty K."/>
            <person name="Markovic C."/>
            <person name="Hall O."/>
            <person name="Minx P."/>
            <person name="Tomlinson C."/>
            <person name="Mitreva M."/>
            <person name="Nelson J."/>
            <person name="Hou S."/>
            <person name="Wollam A."/>
            <person name="Pepin K.H."/>
            <person name="Johnson M."/>
            <person name="Bhonagiri V."/>
            <person name="Nash W.E."/>
            <person name="Warren W."/>
            <person name="Chinwalla A."/>
            <person name="Mardis E.R."/>
            <person name="Wilson R.K."/>
        </authorList>
    </citation>
    <scope>NUCLEOTIDE SEQUENCE [LARGE SCALE GENOMIC DNA]</scope>
    <source>
        <strain evidence="2">ATCC 51147</strain>
    </source>
</reference>
<accession>C4GL88</accession>
<dbReference type="Proteomes" id="UP000003009">
    <property type="component" value="Unassembled WGS sequence"/>
</dbReference>
<keyword evidence="2" id="KW-0808">Transferase</keyword>
<gene>
    <name evidence="2" type="ORF">GCWU000324_01745</name>
</gene>
<keyword evidence="3" id="KW-1185">Reference proteome</keyword>
<dbReference type="CDD" id="cd00761">
    <property type="entry name" value="Glyco_tranf_GTA_type"/>
    <property type="match status" value="1"/>
</dbReference>
<proteinExistence type="predicted"/>
<dbReference type="SUPFAM" id="SSF53448">
    <property type="entry name" value="Nucleotide-diphospho-sugar transferases"/>
    <property type="match status" value="1"/>
</dbReference>
<organism evidence="2 3">
    <name type="scientific">Kingella oralis ATCC 51147</name>
    <dbReference type="NCBI Taxonomy" id="629741"/>
    <lineage>
        <taxon>Bacteria</taxon>
        <taxon>Pseudomonadati</taxon>
        <taxon>Pseudomonadota</taxon>
        <taxon>Betaproteobacteria</taxon>
        <taxon>Neisseriales</taxon>
        <taxon>Neisseriaceae</taxon>
        <taxon>Kingella</taxon>
    </lineage>
</organism>
<dbReference type="EC" id="2.4.-.-" evidence="2"/>
<dbReference type="InterPro" id="IPR029044">
    <property type="entry name" value="Nucleotide-diphossugar_trans"/>
</dbReference>
<dbReference type="EMBL" id="ACJW02000003">
    <property type="protein sequence ID" value="EEP67497.1"/>
    <property type="molecule type" value="Genomic_DNA"/>
</dbReference>